<dbReference type="EMBL" id="CP120627">
    <property type="protein sequence ID" value="WEW56846.1"/>
    <property type="molecule type" value="Genomic_DNA"/>
</dbReference>
<protein>
    <submittedName>
        <fullName evidence="2">Uncharacterized protein</fullName>
    </submittedName>
</protein>
<evidence type="ECO:0000256" key="1">
    <source>
        <dbReference type="SAM" id="MobiDB-lite"/>
    </source>
</evidence>
<proteinExistence type="predicted"/>
<gene>
    <name evidence="2" type="ORF">PRK78_002301</name>
</gene>
<dbReference type="Proteomes" id="UP001219355">
    <property type="component" value="Chromosome 1"/>
</dbReference>
<feature type="compositionally biased region" description="Basic residues" evidence="1">
    <location>
        <begin position="393"/>
        <end position="402"/>
    </location>
</feature>
<feature type="region of interest" description="Disordered" evidence="1">
    <location>
        <begin position="621"/>
        <end position="699"/>
    </location>
</feature>
<feature type="region of interest" description="Disordered" evidence="1">
    <location>
        <begin position="36"/>
        <end position="56"/>
    </location>
</feature>
<reference evidence="2" key="1">
    <citation type="submission" date="2023-03" db="EMBL/GenBank/DDBJ databases">
        <title>Emydomyces testavorans Genome Sequence.</title>
        <authorList>
            <person name="Hoyer L."/>
        </authorList>
    </citation>
    <scope>NUCLEOTIDE SEQUENCE</scope>
    <source>
        <strain evidence="2">16-2883</strain>
    </source>
</reference>
<evidence type="ECO:0000313" key="3">
    <source>
        <dbReference type="Proteomes" id="UP001219355"/>
    </source>
</evidence>
<dbReference type="AlphaFoldDB" id="A0AAF0IHN5"/>
<feature type="compositionally biased region" description="Basic and acidic residues" evidence="1">
    <location>
        <begin position="41"/>
        <end position="56"/>
    </location>
</feature>
<keyword evidence="3" id="KW-1185">Reference proteome</keyword>
<name>A0AAF0IHN5_9EURO</name>
<feature type="region of interest" description="Disordered" evidence="1">
    <location>
        <begin position="392"/>
        <end position="422"/>
    </location>
</feature>
<evidence type="ECO:0000313" key="2">
    <source>
        <dbReference type="EMBL" id="WEW56846.1"/>
    </source>
</evidence>
<organism evidence="2 3">
    <name type="scientific">Emydomyces testavorans</name>
    <dbReference type="NCBI Taxonomy" id="2070801"/>
    <lineage>
        <taxon>Eukaryota</taxon>
        <taxon>Fungi</taxon>
        <taxon>Dikarya</taxon>
        <taxon>Ascomycota</taxon>
        <taxon>Pezizomycotina</taxon>
        <taxon>Eurotiomycetes</taxon>
        <taxon>Eurotiomycetidae</taxon>
        <taxon>Onygenales</taxon>
        <taxon>Nannizziopsiaceae</taxon>
        <taxon>Emydomyces</taxon>
    </lineage>
</organism>
<accession>A0AAF0IHN5</accession>
<sequence>MAQNASSMPTSFGYKLVDTDLLNAINEATQQALVRASAETSKNRNPFESEPNTKDSHFETVFDRLVDMRDEYNHTHGVVDYANQHAGEHYELSSNRFPEINIDNFDQFVHNHEVQSVTLLGHHDHQAIEKFNSKSVLYPTFTTPQDPNTPAPAAVTQGIAAEAQCIEVTTARNEDSRSQVVSVTVKGVSVRESTEAHWASNVTSCADGLNVEVAESSNIDPDAEVIDAQGEADTSIKLEFKSAAEANAYTPEEKTPPLIDPTIPRSQDEREAIVTELMEAMYSLADSKDNEGMIRPWKDGRFCYRRVEIACWNILEACIERHETGPLRILWESKDHKPDNVRTFGERISIILQILRRVEQNKGLNAKKGIVIKAGKDALDKEEKKTGKALLPPRKRHGRHKAATIDPNAHTGTPRPSKRQRRAPAKILARANIQAEVLGDMPTNAFGNIPCLNLHPEAVSRLSGNTLEHMQPNGVSVTHSSTPMKENPYMDNFAYANNGNVVMHSDEYGFDLSRTMAAFDPSAFGNPIFNPSQGTSPTVLDLRPRGLRGIQRERNQRLQCPRVGPHATSFPASNMPVHGIQEQSVQSSWFPTPETQAIGDSPDEGFGGDGFLPDADYQRQVQSDPHRLPHRPHPYGFQGFTDMRDSHNIGFGSPIHPLSANQPHSAPVSHGYARNRADEPVIDELNSGGFPSPNERLHR</sequence>